<reference evidence="1 2" key="1">
    <citation type="submission" date="2019-01" db="EMBL/GenBank/DDBJ databases">
        <authorList>
            <person name="Sayadi A."/>
        </authorList>
    </citation>
    <scope>NUCLEOTIDE SEQUENCE [LARGE SCALE GENOMIC DNA]</scope>
</reference>
<evidence type="ECO:0000313" key="1">
    <source>
        <dbReference type="EMBL" id="VEN56553.1"/>
    </source>
</evidence>
<dbReference type="Proteomes" id="UP000410492">
    <property type="component" value="Unassembled WGS sequence"/>
</dbReference>
<dbReference type="EMBL" id="CAACVG010010758">
    <property type="protein sequence ID" value="VEN56553.1"/>
    <property type="molecule type" value="Genomic_DNA"/>
</dbReference>
<organism evidence="1 2">
    <name type="scientific">Callosobruchus maculatus</name>
    <name type="common">Southern cowpea weevil</name>
    <name type="synonym">Pulse bruchid</name>
    <dbReference type="NCBI Taxonomy" id="64391"/>
    <lineage>
        <taxon>Eukaryota</taxon>
        <taxon>Metazoa</taxon>
        <taxon>Ecdysozoa</taxon>
        <taxon>Arthropoda</taxon>
        <taxon>Hexapoda</taxon>
        <taxon>Insecta</taxon>
        <taxon>Pterygota</taxon>
        <taxon>Neoptera</taxon>
        <taxon>Endopterygota</taxon>
        <taxon>Coleoptera</taxon>
        <taxon>Polyphaga</taxon>
        <taxon>Cucujiformia</taxon>
        <taxon>Chrysomeloidea</taxon>
        <taxon>Chrysomelidae</taxon>
        <taxon>Bruchinae</taxon>
        <taxon>Bruchini</taxon>
        <taxon>Callosobruchus</taxon>
    </lineage>
</organism>
<sequence>MLTMSTLMMPAPAAMTAATMSAPGLLPVPSKLEVAGKLTINHTAAAAAAAAAAANTNMVVAQAAQA</sequence>
<keyword evidence="2" id="KW-1185">Reference proteome</keyword>
<proteinExistence type="predicted"/>
<dbReference type="AlphaFoldDB" id="A0A653D973"/>
<feature type="non-terminal residue" evidence="1">
    <location>
        <position position="66"/>
    </location>
</feature>
<name>A0A653D973_CALMS</name>
<evidence type="ECO:0000313" key="2">
    <source>
        <dbReference type="Proteomes" id="UP000410492"/>
    </source>
</evidence>
<accession>A0A653D973</accession>
<protein>
    <submittedName>
        <fullName evidence="1">Uncharacterized protein</fullName>
    </submittedName>
</protein>
<gene>
    <name evidence="1" type="ORF">CALMAC_LOCUS15421</name>
</gene>